<name>A0A501QF87_9FLAO</name>
<gene>
    <name evidence="2" type="ORF">FJA49_05120</name>
</gene>
<dbReference type="AlphaFoldDB" id="A0A501QF87"/>
<reference evidence="2 3" key="1">
    <citation type="submission" date="2019-06" db="EMBL/GenBank/DDBJ databases">
        <title>Flavobacterium sp. MaA-Y11 from geoumgang.</title>
        <authorList>
            <person name="Jeong S."/>
        </authorList>
    </citation>
    <scope>NUCLEOTIDE SEQUENCE [LARGE SCALE GENOMIC DNA]</scope>
    <source>
        <strain evidence="2 3">MaA-Y11</strain>
    </source>
</reference>
<dbReference type="Gene3D" id="3.40.50.300">
    <property type="entry name" value="P-loop containing nucleotide triphosphate hydrolases"/>
    <property type="match status" value="1"/>
</dbReference>
<feature type="domain" description="Endonuclease GajA/Old nuclease/RecF-like AAA" evidence="1">
    <location>
        <begin position="1"/>
        <end position="34"/>
    </location>
</feature>
<dbReference type="InterPro" id="IPR027417">
    <property type="entry name" value="P-loop_NTPase"/>
</dbReference>
<evidence type="ECO:0000313" key="2">
    <source>
        <dbReference type="EMBL" id="TPD71283.1"/>
    </source>
</evidence>
<accession>A0A501QF87</accession>
<dbReference type="Proteomes" id="UP000319175">
    <property type="component" value="Unassembled WGS sequence"/>
</dbReference>
<proteinExistence type="predicted"/>
<evidence type="ECO:0000313" key="3">
    <source>
        <dbReference type="Proteomes" id="UP000319175"/>
    </source>
</evidence>
<dbReference type="Pfam" id="PF13175">
    <property type="entry name" value="AAA_15"/>
    <property type="match status" value="1"/>
</dbReference>
<keyword evidence="3" id="KW-1185">Reference proteome</keyword>
<evidence type="ECO:0000259" key="1">
    <source>
        <dbReference type="Pfam" id="PF13175"/>
    </source>
</evidence>
<dbReference type="EMBL" id="VFJE01000051">
    <property type="protein sequence ID" value="TPD71283.1"/>
    <property type="molecule type" value="Genomic_DNA"/>
</dbReference>
<organism evidence="2 3">
    <name type="scientific">Flavobacterium microcysteis</name>
    <dbReference type="NCBI Taxonomy" id="2596891"/>
    <lineage>
        <taxon>Bacteria</taxon>
        <taxon>Pseudomonadati</taxon>
        <taxon>Bacteroidota</taxon>
        <taxon>Flavobacteriia</taxon>
        <taxon>Flavobacteriales</taxon>
        <taxon>Flavobacteriaceae</taxon>
        <taxon>Flavobacterium</taxon>
    </lineage>
</organism>
<dbReference type="InterPro" id="IPR041685">
    <property type="entry name" value="AAA_GajA/Old/RecF-like"/>
</dbReference>
<dbReference type="RefSeq" id="WP_139999535.1">
    <property type="nucleotide sequence ID" value="NZ_VFJE01000051.1"/>
</dbReference>
<sequence length="39" mass="4395">MYLSSIEIENYKGIKNLTVEFSKNVNVIIGENGSHKLIV</sequence>
<dbReference type="SUPFAM" id="SSF52540">
    <property type="entry name" value="P-loop containing nucleoside triphosphate hydrolases"/>
    <property type="match status" value="1"/>
</dbReference>
<dbReference type="OrthoDB" id="9792800at2"/>
<protein>
    <submittedName>
        <fullName evidence="2">DUF2813 domain-containing protein</fullName>
    </submittedName>
</protein>
<comment type="caution">
    <text evidence="2">The sequence shown here is derived from an EMBL/GenBank/DDBJ whole genome shotgun (WGS) entry which is preliminary data.</text>
</comment>